<feature type="compositionally biased region" description="Low complexity" evidence="1">
    <location>
        <begin position="13"/>
        <end position="40"/>
    </location>
</feature>
<name>A0A544QRV7_9EURY</name>
<accession>A0A544QRV7</accession>
<feature type="region of interest" description="Disordered" evidence="1">
    <location>
        <begin position="1"/>
        <end position="40"/>
    </location>
</feature>
<dbReference type="SUPFAM" id="SSF55961">
    <property type="entry name" value="Bet v1-like"/>
    <property type="match status" value="1"/>
</dbReference>
<dbReference type="InterPro" id="IPR023393">
    <property type="entry name" value="START-like_dom_sf"/>
</dbReference>
<evidence type="ECO:0000256" key="1">
    <source>
        <dbReference type="SAM" id="MobiDB-lite"/>
    </source>
</evidence>
<evidence type="ECO:0000313" key="2">
    <source>
        <dbReference type="EMBL" id="TQQ82168.1"/>
    </source>
</evidence>
<comment type="caution">
    <text evidence="2">The sequence shown here is derived from an EMBL/GenBank/DDBJ whole genome shotgun (WGS) entry which is preliminary data.</text>
</comment>
<dbReference type="PANTHER" id="PTHR38588:SF1">
    <property type="entry name" value="BLL0334 PROTEIN"/>
    <property type="match status" value="1"/>
</dbReference>
<reference evidence="2 3" key="1">
    <citation type="submission" date="2019-02" db="EMBL/GenBank/DDBJ databases">
        <title>Halonotius sp. a new haloqrchaeon isolated from saline water.</title>
        <authorList>
            <person name="Duran-Viseras A."/>
            <person name="Sanchez-Porro C."/>
            <person name="Ventosa A."/>
        </authorList>
    </citation>
    <scope>NUCLEOTIDE SEQUENCE [LARGE SCALE GENOMIC DNA]</scope>
    <source>
        <strain evidence="2 3">F9-27</strain>
    </source>
</reference>
<dbReference type="AlphaFoldDB" id="A0A544QRV7"/>
<dbReference type="OrthoDB" id="325648at2157"/>
<dbReference type="RefSeq" id="WP_142442818.1">
    <property type="nucleotide sequence ID" value="NZ_SESI01000001.1"/>
</dbReference>
<evidence type="ECO:0000313" key="3">
    <source>
        <dbReference type="Proteomes" id="UP000315385"/>
    </source>
</evidence>
<gene>
    <name evidence="2" type="ORF">EWF95_04305</name>
</gene>
<protein>
    <submittedName>
        <fullName evidence="2">Carbon monoxide dehydrogenase</fullName>
    </submittedName>
</protein>
<dbReference type="Pfam" id="PF06240">
    <property type="entry name" value="COXG"/>
    <property type="match status" value="1"/>
</dbReference>
<dbReference type="Proteomes" id="UP000315385">
    <property type="component" value="Unassembled WGS sequence"/>
</dbReference>
<organism evidence="2 3">
    <name type="scientific">Halonotius roseus</name>
    <dbReference type="NCBI Taxonomy" id="2511997"/>
    <lineage>
        <taxon>Archaea</taxon>
        <taxon>Methanobacteriati</taxon>
        <taxon>Methanobacteriota</taxon>
        <taxon>Stenosarchaea group</taxon>
        <taxon>Halobacteria</taxon>
        <taxon>Halobacteriales</taxon>
        <taxon>Haloferacaceae</taxon>
        <taxon>Halonotius</taxon>
    </lineage>
</organism>
<dbReference type="PANTHER" id="PTHR38588">
    <property type="entry name" value="BLL0334 PROTEIN"/>
    <property type="match status" value="1"/>
</dbReference>
<proteinExistence type="predicted"/>
<sequence length="190" mass="19700">MNSNDHPPGTPPASESADSTTGDSTDSESGGTDGDSAAADALTFSGSVAIETTPETLWATISDPATLTECVPGAESIDRVDERTYAVEITRGVSHLTVSLSGEAEFVEMNPPNSVVTSAQAFDSKTGSDFEVLAAMEIQPTDDGAAELTYSAEVSISGGVGTMSPRLLTPIIERDITSYFENVKAEVEAE</sequence>
<keyword evidence="3" id="KW-1185">Reference proteome</keyword>
<dbReference type="Gene3D" id="3.30.530.20">
    <property type="match status" value="1"/>
</dbReference>
<dbReference type="EMBL" id="SESI01000001">
    <property type="protein sequence ID" value="TQQ82168.1"/>
    <property type="molecule type" value="Genomic_DNA"/>
</dbReference>
<dbReference type="InterPro" id="IPR010419">
    <property type="entry name" value="CO_DH_gsu"/>
</dbReference>